<accession>A0AAV0AFH5</accession>
<sequence length="242" mass="26807">MAQGLYSMLLPLTRGGQPGWPWVKNCLSSQESPTKDEKSSIPKSHLSHHTATAMWLPNPENQQSNQLPRTPNKRSFNHSSKPLRKIPPGSEFCRNTHGSSLVNVYADTEHKNSSEGEHRCQDKLGPRAQDSLSYLKNTNNSGDQINKSAGSVKQLFSKLFDPRAKAYSNPGEQHGEQWQNVLAQAGHSLKPVLQDGKKPNRTTTQGSTGEACQLFDPQKHNPMKFSASKRNGKAIGRAMQNQ</sequence>
<evidence type="ECO:0000313" key="3">
    <source>
        <dbReference type="Proteomes" id="UP001153365"/>
    </source>
</evidence>
<keyword evidence="3" id="KW-1185">Reference proteome</keyword>
<feature type="compositionally biased region" description="Basic residues" evidence="1">
    <location>
        <begin position="71"/>
        <end position="84"/>
    </location>
</feature>
<gene>
    <name evidence="2" type="ORF">PPACK8108_LOCUS547</name>
</gene>
<feature type="region of interest" description="Disordered" evidence="1">
    <location>
        <begin position="184"/>
        <end position="242"/>
    </location>
</feature>
<organism evidence="2 3">
    <name type="scientific">Phakopsora pachyrhizi</name>
    <name type="common">Asian soybean rust disease fungus</name>
    <dbReference type="NCBI Taxonomy" id="170000"/>
    <lineage>
        <taxon>Eukaryota</taxon>
        <taxon>Fungi</taxon>
        <taxon>Dikarya</taxon>
        <taxon>Basidiomycota</taxon>
        <taxon>Pucciniomycotina</taxon>
        <taxon>Pucciniomycetes</taxon>
        <taxon>Pucciniales</taxon>
        <taxon>Phakopsoraceae</taxon>
        <taxon>Phakopsora</taxon>
    </lineage>
</organism>
<feature type="region of interest" description="Disordered" evidence="1">
    <location>
        <begin position="15"/>
        <end position="95"/>
    </location>
</feature>
<dbReference type="Proteomes" id="UP001153365">
    <property type="component" value="Unassembled WGS sequence"/>
</dbReference>
<dbReference type="EMBL" id="CALTRL010000079">
    <property type="protein sequence ID" value="CAH7666210.1"/>
    <property type="molecule type" value="Genomic_DNA"/>
</dbReference>
<feature type="compositionally biased region" description="Basic and acidic residues" evidence="1">
    <location>
        <begin position="108"/>
        <end position="125"/>
    </location>
</feature>
<feature type="region of interest" description="Disordered" evidence="1">
    <location>
        <begin position="108"/>
        <end position="149"/>
    </location>
</feature>
<evidence type="ECO:0000256" key="1">
    <source>
        <dbReference type="SAM" id="MobiDB-lite"/>
    </source>
</evidence>
<evidence type="ECO:0000313" key="2">
    <source>
        <dbReference type="EMBL" id="CAH7666210.1"/>
    </source>
</evidence>
<reference evidence="2" key="1">
    <citation type="submission" date="2022-06" db="EMBL/GenBank/DDBJ databases">
        <authorList>
            <consortium name="SYNGENTA / RWTH Aachen University"/>
        </authorList>
    </citation>
    <scope>NUCLEOTIDE SEQUENCE</scope>
</reference>
<dbReference type="AlphaFoldDB" id="A0AAV0AFH5"/>
<name>A0AAV0AFH5_PHAPC</name>
<feature type="compositionally biased region" description="Polar residues" evidence="1">
    <location>
        <begin position="201"/>
        <end position="210"/>
    </location>
</feature>
<proteinExistence type="predicted"/>
<feature type="compositionally biased region" description="Polar residues" evidence="1">
    <location>
        <begin position="59"/>
        <end position="70"/>
    </location>
</feature>
<feature type="compositionally biased region" description="Polar residues" evidence="1">
    <location>
        <begin position="130"/>
        <end position="149"/>
    </location>
</feature>
<protein>
    <submittedName>
        <fullName evidence="2">Uncharacterized protein</fullName>
    </submittedName>
</protein>
<comment type="caution">
    <text evidence="2">The sequence shown here is derived from an EMBL/GenBank/DDBJ whole genome shotgun (WGS) entry which is preliminary data.</text>
</comment>